<name>A0A1A9RKN2_EIKCO</name>
<protein>
    <submittedName>
        <fullName evidence="1">Uncharacterized protein</fullName>
    </submittedName>
</protein>
<organism evidence="1 2">
    <name type="scientific">Eikenella corrodens</name>
    <dbReference type="NCBI Taxonomy" id="539"/>
    <lineage>
        <taxon>Bacteria</taxon>
        <taxon>Pseudomonadati</taxon>
        <taxon>Pseudomonadota</taxon>
        <taxon>Betaproteobacteria</taxon>
        <taxon>Neisseriales</taxon>
        <taxon>Neisseriaceae</taxon>
        <taxon>Eikenella</taxon>
    </lineage>
</organism>
<dbReference type="RefSeq" id="WP_064087639.1">
    <property type="nucleotide sequence ID" value="NZ_LXSG01000028.1"/>
</dbReference>
<dbReference type="AlphaFoldDB" id="A0A1A9RKN2"/>
<sequence>MTTDKQPRFTAETDSYDGRKKLVLHLPPGSPQLDDFWRSDEHDFELPDACIEIDMGKLHQALAVVRAHPWLFEHVAIGIAVYSDGYEGKLRQSRLEITSYGQNGCLIFYVRFVNDWTGTDYTFDASAYWPVEDGRDLYQYLKERLGLQPENRPQPGQ</sequence>
<gene>
    <name evidence="1" type="ORF">A7P90_04890</name>
</gene>
<comment type="caution">
    <text evidence="1">The sequence shown here is derived from an EMBL/GenBank/DDBJ whole genome shotgun (WGS) entry which is preliminary data.</text>
</comment>
<evidence type="ECO:0000313" key="2">
    <source>
        <dbReference type="Proteomes" id="UP000077589"/>
    </source>
</evidence>
<dbReference type="OrthoDB" id="9859232at2"/>
<reference evidence="2" key="1">
    <citation type="submission" date="2016-05" db="EMBL/GenBank/DDBJ databases">
        <title>Draft genome of Corynebacterium afermentans subsp. afermentans LCDC 88199T.</title>
        <authorList>
            <person name="Bernier A.-M."/>
            <person name="Bernard K."/>
        </authorList>
    </citation>
    <scope>NUCLEOTIDE SEQUENCE [LARGE SCALE GENOMIC DNA]</scope>
    <source>
        <strain evidence="2">NML04-0072</strain>
    </source>
</reference>
<dbReference type="EMBL" id="LXSG01000028">
    <property type="protein sequence ID" value="OAM19805.1"/>
    <property type="molecule type" value="Genomic_DNA"/>
</dbReference>
<accession>A0A1A9RKN2</accession>
<dbReference type="Proteomes" id="UP000077589">
    <property type="component" value="Unassembled WGS sequence"/>
</dbReference>
<evidence type="ECO:0000313" key="1">
    <source>
        <dbReference type="EMBL" id="OAM19805.1"/>
    </source>
</evidence>
<proteinExistence type="predicted"/>